<name>A0A090WT55_9FLAO</name>
<comment type="caution">
    <text evidence="1">The sequence shown here is derived from an EMBL/GenBank/DDBJ whole genome shotgun (WGS) entry which is preliminary data.</text>
</comment>
<dbReference type="AlphaFoldDB" id="A0A090WT55"/>
<evidence type="ECO:0000313" key="1">
    <source>
        <dbReference type="EMBL" id="GAL78529.1"/>
    </source>
</evidence>
<sequence length="45" mass="4993">MPEHFANWRGAFISRPGAQLYPLAALPELSESNLKNIADKLIALK</sequence>
<dbReference type="Proteomes" id="UP000029643">
    <property type="component" value="Unassembled WGS sequence"/>
</dbReference>
<protein>
    <submittedName>
        <fullName evidence="1">Uncharacterized protein</fullName>
    </submittedName>
</protein>
<accession>A0A090WT55</accession>
<reference evidence="1" key="1">
    <citation type="journal article" date="2014" name="Genome Announc.">
        <title>Draft Genome Sequences of Marine Flavobacterium Algibacter lectus Strains SS8 and NR4.</title>
        <authorList>
            <person name="Takatani N."/>
            <person name="Nakanishi M."/>
            <person name="Meirelles P."/>
            <person name="Mino S."/>
            <person name="Suda W."/>
            <person name="Oshima K."/>
            <person name="Hattori M."/>
            <person name="Ohkuma M."/>
            <person name="Hosokawa M."/>
            <person name="Miyashita K."/>
            <person name="Thompson F.L."/>
            <person name="Niwa A."/>
            <person name="Sawabe T."/>
            <person name="Sawabe T."/>
        </authorList>
    </citation>
    <scope>NUCLEOTIDE SEQUENCE [LARGE SCALE GENOMIC DNA]</scope>
    <source>
        <strain evidence="1">JCM 19274</strain>
    </source>
</reference>
<proteinExistence type="predicted"/>
<gene>
    <name evidence="1" type="ORF">JCM19274_993</name>
</gene>
<evidence type="ECO:0000313" key="2">
    <source>
        <dbReference type="Proteomes" id="UP000029643"/>
    </source>
</evidence>
<organism evidence="1 2">
    <name type="scientific">Algibacter lectus</name>
    <dbReference type="NCBI Taxonomy" id="221126"/>
    <lineage>
        <taxon>Bacteria</taxon>
        <taxon>Pseudomonadati</taxon>
        <taxon>Bacteroidota</taxon>
        <taxon>Flavobacteriia</taxon>
        <taxon>Flavobacteriales</taxon>
        <taxon>Flavobacteriaceae</taxon>
        <taxon>Algibacter</taxon>
    </lineage>
</organism>
<dbReference type="EMBL" id="BBNU01000003">
    <property type="protein sequence ID" value="GAL78529.1"/>
    <property type="molecule type" value="Genomic_DNA"/>
</dbReference>